<dbReference type="SUPFAM" id="SSF46785">
    <property type="entry name" value="Winged helix' DNA-binding domain"/>
    <property type="match status" value="1"/>
</dbReference>
<dbReference type="InterPro" id="IPR011991">
    <property type="entry name" value="ArsR-like_HTH"/>
</dbReference>
<protein>
    <submittedName>
        <fullName evidence="5">Helix-turn-helix domain-containing protein</fullName>
    </submittedName>
</protein>
<dbReference type="InterPro" id="IPR036390">
    <property type="entry name" value="WH_DNA-bd_sf"/>
</dbReference>
<dbReference type="EMBL" id="JAMFMB010000036">
    <property type="protein sequence ID" value="MCL6285735.1"/>
    <property type="molecule type" value="Genomic_DNA"/>
</dbReference>
<organism evidence="5 6">
    <name type="scientific">Ruegeria spongiae</name>
    <dbReference type="NCBI Taxonomy" id="2942209"/>
    <lineage>
        <taxon>Bacteria</taxon>
        <taxon>Pseudomonadati</taxon>
        <taxon>Pseudomonadota</taxon>
        <taxon>Alphaproteobacteria</taxon>
        <taxon>Rhodobacterales</taxon>
        <taxon>Roseobacteraceae</taxon>
        <taxon>Ruegeria</taxon>
    </lineage>
</organism>
<dbReference type="NCBIfam" id="NF033788">
    <property type="entry name" value="HTH_metalloreg"/>
    <property type="match status" value="1"/>
</dbReference>
<dbReference type="InterPro" id="IPR051011">
    <property type="entry name" value="Metal_resp_trans_reg"/>
</dbReference>
<reference evidence="5" key="1">
    <citation type="submission" date="2022-05" db="EMBL/GenBank/DDBJ databases">
        <authorList>
            <person name="Park J.-S."/>
        </authorList>
    </citation>
    <scope>NUCLEOTIDE SEQUENCE</scope>
    <source>
        <strain evidence="5">2012CJ41-6</strain>
    </source>
</reference>
<dbReference type="Pfam" id="PF12840">
    <property type="entry name" value="HTH_20"/>
    <property type="match status" value="1"/>
</dbReference>
<dbReference type="Proteomes" id="UP001203880">
    <property type="component" value="Unassembled WGS sequence"/>
</dbReference>
<evidence type="ECO:0000259" key="4">
    <source>
        <dbReference type="PROSITE" id="PS50987"/>
    </source>
</evidence>
<dbReference type="PROSITE" id="PS50987">
    <property type="entry name" value="HTH_ARSR_2"/>
    <property type="match status" value="1"/>
</dbReference>
<dbReference type="InterPro" id="IPR036388">
    <property type="entry name" value="WH-like_DNA-bd_sf"/>
</dbReference>
<dbReference type="RefSeq" id="WP_249712809.1">
    <property type="nucleotide sequence ID" value="NZ_JAMFMB010000036.1"/>
</dbReference>
<accession>A0ABT0Q7D3</accession>
<dbReference type="PANTHER" id="PTHR43132:SF2">
    <property type="entry name" value="ARSENICAL RESISTANCE OPERON REPRESSOR ARSR-RELATED"/>
    <property type="match status" value="1"/>
</dbReference>
<keyword evidence="6" id="KW-1185">Reference proteome</keyword>
<gene>
    <name evidence="5" type="ORF">M3P21_19580</name>
</gene>
<feature type="domain" description="HTH arsR-type" evidence="4">
    <location>
        <begin position="1"/>
        <end position="95"/>
    </location>
</feature>
<evidence type="ECO:0000313" key="5">
    <source>
        <dbReference type="EMBL" id="MCL6285735.1"/>
    </source>
</evidence>
<dbReference type="SMART" id="SM00418">
    <property type="entry name" value="HTH_ARSR"/>
    <property type="match status" value="1"/>
</dbReference>
<dbReference type="Gene3D" id="1.10.10.10">
    <property type="entry name" value="Winged helix-like DNA-binding domain superfamily/Winged helix DNA-binding domain"/>
    <property type="match status" value="1"/>
</dbReference>
<keyword evidence="3" id="KW-0804">Transcription</keyword>
<dbReference type="PANTHER" id="PTHR43132">
    <property type="entry name" value="ARSENICAL RESISTANCE OPERON REPRESSOR ARSR-RELATED"/>
    <property type="match status" value="1"/>
</dbReference>
<name>A0ABT0Q7D3_9RHOB</name>
<proteinExistence type="predicted"/>
<dbReference type="CDD" id="cd00090">
    <property type="entry name" value="HTH_ARSR"/>
    <property type="match status" value="1"/>
</dbReference>
<keyword evidence="1" id="KW-0805">Transcription regulation</keyword>
<evidence type="ECO:0000256" key="2">
    <source>
        <dbReference type="ARBA" id="ARBA00023125"/>
    </source>
</evidence>
<evidence type="ECO:0000313" key="6">
    <source>
        <dbReference type="Proteomes" id="UP001203880"/>
    </source>
</evidence>
<dbReference type="InterPro" id="IPR001845">
    <property type="entry name" value="HTH_ArsR_DNA-bd_dom"/>
</dbReference>
<keyword evidence="2" id="KW-0238">DNA-binding</keyword>
<evidence type="ECO:0000256" key="3">
    <source>
        <dbReference type="ARBA" id="ARBA00023163"/>
    </source>
</evidence>
<evidence type="ECO:0000256" key="1">
    <source>
        <dbReference type="ARBA" id="ARBA00023015"/>
    </source>
</evidence>
<sequence>MDVDDAALVLKELGHPHRLTIFRKLVKSGFGGLPVGELREELDIPNSSMTHHIASLVKAGLIVQERDGRTLLCVPQYPRLWKLLSFLESECCLECESKPAKEVVS</sequence>
<comment type="caution">
    <text evidence="5">The sequence shown here is derived from an EMBL/GenBank/DDBJ whole genome shotgun (WGS) entry which is preliminary data.</text>
</comment>